<dbReference type="Gene3D" id="2.60.40.10">
    <property type="entry name" value="Immunoglobulins"/>
    <property type="match status" value="1"/>
</dbReference>
<dbReference type="GO" id="GO:0003677">
    <property type="term" value="F:DNA binding"/>
    <property type="evidence" value="ECO:0007669"/>
    <property type="project" value="InterPro"/>
</dbReference>
<name>A0A5C6ZEV1_9FLAO</name>
<dbReference type="Gene3D" id="2.130.10.10">
    <property type="entry name" value="YVTN repeat-like/Quinoprotein amine dehydrogenase"/>
    <property type="match status" value="2"/>
</dbReference>
<dbReference type="Gene3D" id="1.10.10.10">
    <property type="entry name" value="Winged helix-like DNA-binding domain superfamily/Winged helix DNA-binding domain"/>
    <property type="match status" value="1"/>
</dbReference>
<evidence type="ECO:0000259" key="3">
    <source>
        <dbReference type="SMART" id="SM00421"/>
    </source>
</evidence>
<proteinExistence type="predicted"/>
<keyword evidence="1" id="KW-0175">Coiled coil</keyword>
<evidence type="ECO:0000256" key="2">
    <source>
        <dbReference type="SAM" id="Phobius"/>
    </source>
</evidence>
<evidence type="ECO:0000313" key="4">
    <source>
        <dbReference type="EMBL" id="TXD87687.1"/>
    </source>
</evidence>
<keyword evidence="2" id="KW-1133">Transmembrane helix</keyword>
<dbReference type="InterPro" id="IPR013783">
    <property type="entry name" value="Ig-like_fold"/>
</dbReference>
<dbReference type="InterPro" id="IPR016032">
    <property type="entry name" value="Sig_transdc_resp-reg_C-effctor"/>
</dbReference>
<dbReference type="InterPro" id="IPR015943">
    <property type="entry name" value="WD40/YVTN_repeat-like_dom_sf"/>
</dbReference>
<keyword evidence="2" id="KW-0812">Transmembrane</keyword>
<keyword evidence="2" id="KW-0472">Membrane</keyword>
<feature type="domain" description="HTH luxR-type" evidence="3">
    <location>
        <begin position="871"/>
        <end position="928"/>
    </location>
</feature>
<dbReference type="AlphaFoldDB" id="A0A5C6ZEV1"/>
<dbReference type="Proteomes" id="UP000321578">
    <property type="component" value="Unassembled WGS sequence"/>
</dbReference>
<dbReference type="SMART" id="SM00421">
    <property type="entry name" value="HTH_LUXR"/>
    <property type="match status" value="1"/>
</dbReference>
<evidence type="ECO:0000256" key="1">
    <source>
        <dbReference type="SAM" id="Coils"/>
    </source>
</evidence>
<evidence type="ECO:0000313" key="5">
    <source>
        <dbReference type="Proteomes" id="UP000321578"/>
    </source>
</evidence>
<reference evidence="4 5" key="1">
    <citation type="submission" date="2019-08" db="EMBL/GenBank/DDBJ databases">
        <title>Genomes of Subsaximicrobium wynnwilliamsii strains.</title>
        <authorList>
            <person name="Bowman J.P."/>
        </authorList>
    </citation>
    <scope>NUCLEOTIDE SEQUENCE [LARGE SCALE GENOMIC DNA]</scope>
    <source>
        <strain evidence="4 5">2-80-2</strain>
    </source>
</reference>
<feature type="transmembrane region" description="Helical" evidence="2">
    <location>
        <begin position="728"/>
        <end position="753"/>
    </location>
</feature>
<dbReference type="SUPFAM" id="SSF50998">
    <property type="entry name" value="Quinoprotein alcohol dehydrogenase-like"/>
    <property type="match status" value="1"/>
</dbReference>
<dbReference type="GO" id="GO:0006355">
    <property type="term" value="P:regulation of DNA-templated transcription"/>
    <property type="evidence" value="ECO:0007669"/>
    <property type="project" value="InterPro"/>
</dbReference>
<comment type="caution">
    <text evidence="4">The sequence shown here is derived from an EMBL/GenBank/DDBJ whole genome shotgun (WGS) entry which is preliminary data.</text>
</comment>
<dbReference type="OrthoDB" id="1090267at2"/>
<keyword evidence="5" id="KW-1185">Reference proteome</keyword>
<dbReference type="InterPro" id="IPR036388">
    <property type="entry name" value="WH-like_DNA-bd_sf"/>
</dbReference>
<dbReference type="InterPro" id="IPR000792">
    <property type="entry name" value="Tscrpt_reg_LuxR_C"/>
</dbReference>
<feature type="coiled-coil region" evidence="1">
    <location>
        <begin position="769"/>
        <end position="808"/>
    </location>
</feature>
<dbReference type="EMBL" id="VORO01000021">
    <property type="protein sequence ID" value="TXD87687.1"/>
    <property type="molecule type" value="Genomic_DNA"/>
</dbReference>
<organism evidence="4 5">
    <name type="scientific">Subsaximicrobium wynnwilliamsii</name>
    <dbReference type="NCBI Taxonomy" id="291179"/>
    <lineage>
        <taxon>Bacteria</taxon>
        <taxon>Pseudomonadati</taxon>
        <taxon>Bacteroidota</taxon>
        <taxon>Flavobacteriia</taxon>
        <taxon>Flavobacteriales</taxon>
        <taxon>Flavobacteriaceae</taxon>
        <taxon>Subsaximicrobium</taxon>
    </lineage>
</organism>
<dbReference type="InterPro" id="IPR011047">
    <property type="entry name" value="Quinoprotein_ADH-like_sf"/>
</dbReference>
<protein>
    <submittedName>
        <fullName evidence="4">LuxR family transcriptional regulator</fullName>
    </submittedName>
</protein>
<dbReference type="Pfam" id="PF07494">
    <property type="entry name" value="Reg_prop"/>
    <property type="match status" value="1"/>
</dbReference>
<gene>
    <name evidence="4" type="ORF">ESY86_16070</name>
</gene>
<accession>A0A5C6ZEV1</accession>
<dbReference type="SUPFAM" id="SSF46894">
    <property type="entry name" value="C-terminal effector domain of the bipartite response regulators"/>
    <property type="match status" value="1"/>
</dbReference>
<sequence>MLTLFLIFIGLASVTGQELPPIESFSTEDYRAENQNWAISQTANKFIYVANNKGLLEFTGADWKLYPSPNQTILRSVHAVGNRIYTGCYMEFGYWQPSADGHLRYTSLSENLALGMVEDEQIWNIVSLDNYVVFQSLNRIYSYNLDSQTFSKIEAETTLTKMIKADRTLYFQKYNQGLFKIESGVEKLVSNDAILKSNIIVNIFSRSGKLIIQTKTKGFFVLEDGQLSKWDIPANDYISGLTVYSSICLNDGSLAIGTISNGIVHLSASGEFDYRLNQDQGLLNNTVLSLFEDSDENLWLGLDNGINCINSASPYRIYKDKNGRLGSIYTSRIYKDILYLGTNQGLFFKPFDSDQPFELIEATKGQVWCLTVIDDRLFCGHDSGTFEVEGTSVRQITFSEGTWDLKPIPNHDDLILQGNYNGLNVLERKNGKWSFRNKLTGFDMSSKYVEILDADHIFVSHEYKGVFRLEVDGTYHKVENFKNMESVSKGLHSSLSTYENDIFYASNRGVFKYKLEENVFLKDSILSESLNTETYKSGKMVTDGTGKLWFFSENNIFYVTPGHLSETPKVTKIALPSTIRNSISGYESIMHTQGQNYLFGTSSGYIMIDLDKVKEQVYNIKINSVHNYTTDTDANKNLVAINETNEFTIKSNNFAFAYSIPEFDKYLESEYQYRLNGDYDQWSNWSKSYSELFKNLAFGDYTFEVRGRVGNTPTENTATYSFSIAKPWYISNLLIFIYILAVLLFSILMHNVYKRYYKKQKSKLIFANKRDLELKELETEQQLMQLKNEKLQQDIENKNRELAISTMSLIKKNEFLNSIKEELKSSETGKGLKSVVKIIDKNINNTDDWKFFQEAFNNADKDFLKKVKSIHPKLTPNDLKLCAYLRLNLTSKEIAPLLNISSRSVEVKRYRLRKKMDLPHEASLTNYILEI</sequence>
<dbReference type="InterPro" id="IPR011110">
    <property type="entry name" value="Reg_prop"/>
</dbReference>